<dbReference type="InterPro" id="IPR013154">
    <property type="entry name" value="ADH-like_N"/>
</dbReference>
<dbReference type="InterPro" id="IPR036291">
    <property type="entry name" value="NAD(P)-bd_dom_sf"/>
</dbReference>
<reference evidence="8 9" key="1">
    <citation type="journal article" date="2014" name="Genome Biol. Evol.">
        <title>Acetic acid bacteria genomes reveal functional traits for adaptation to life in insect guts.</title>
        <authorList>
            <person name="Chouaia B."/>
            <person name="Gaiarsa S."/>
            <person name="Crotti E."/>
            <person name="Comandatore F."/>
            <person name="Degli Esposti M."/>
            <person name="Ricci I."/>
            <person name="Alma A."/>
            <person name="Favia G."/>
            <person name="Bandi C."/>
            <person name="Daffonchio D."/>
        </authorList>
    </citation>
    <scope>NUCLEOTIDE SEQUENCE [LARGE SCALE GENOMIC DNA]</scope>
    <source>
        <strain evidence="8 9">SF2.1</strain>
    </source>
</reference>
<dbReference type="Gene3D" id="3.40.50.720">
    <property type="entry name" value="NAD(P)-binding Rossmann-like Domain"/>
    <property type="match status" value="1"/>
</dbReference>
<dbReference type="InterPro" id="IPR011032">
    <property type="entry name" value="GroES-like_sf"/>
</dbReference>
<dbReference type="Pfam" id="PF00107">
    <property type="entry name" value="ADH_zinc_N"/>
    <property type="match status" value="1"/>
</dbReference>
<dbReference type="SUPFAM" id="SSF51735">
    <property type="entry name" value="NAD(P)-binding Rossmann-fold domains"/>
    <property type="match status" value="1"/>
</dbReference>
<dbReference type="InterPro" id="IPR013149">
    <property type="entry name" value="ADH-like_C"/>
</dbReference>
<evidence type="ECO:0000313" key="8">
    <source>
        <dbReference type="EMBL" id="CDG41109.1"/>
    </source>
</evidence>
<feature type="domain" description="Enoyl reductase (ER)" evidence="7">
    <location>
        <begin position="8"/>
        <end position="338"/>
    </location>
</feature>
<dbReference type="Pfam" id="PF08240">
    <property type="entry name" value="ADH_N"/>
    <property type="match status" value="1"/>
</dbReference>
<dbReference type="Gene3D" id="3.90.180.10">
    <property type="entry name" value="Medium-chain alcohol dehydrogenases, catalytic domain"/>
    <property type="match status" value="1"/>
</dbReference>
<dbReference type="CDD" id="cd08232">
    <property type="entry name" value="idonate-5-DH"/>
    <property type="match status" value="1"/>
</dbReference>
<dbReference type="GO" id="GO:0050572">
    <property type="term" value="F:L-idonate 5-dehydrogenase [NAD(P)+] activity"/>
    <property type="evidence" value="ECO:0007669"/>
    <property type="project" value="UniProtKB-EC"/>
</dbReference>
<evidence type="ECO:0000313" key="9">
    <source>
        <dbReference type="Proteomes" id="UP000027583"/>
    </source>
</evidence>
<dbReference type="PANTHER" id="PTHR43161">
    <property type="entry name" value="SORBITOL DEHYDROGENASE"/>
    <property type="match status" value="1"/>
</dbReference>
<keyword evidence="3 6" id="KW-0479">Metal-binding</keyword>
<keyword evidence="4 6" id="KW-0862">Zinc</keyword>
<dbReference type="SMART" id="SM00829">
    <property type="entry name" value="PKS_ER"/>
    <property type="match status" value="1"/>
</dbReference>
<protein>
    <submittedName>
        <fullName evidence="8">L-idonate 5-dehydrogenase</fullName>
        <ecNumber evidence="8">1.1.1.264</ecNumber>
    </submittedName>
</protein>
<evidence type="ECO:0000256" key="4">
    <source>
        <dbReference type="ARBA" id="ARBA00022833"/>
    </source>
</evidence>
<dbReference type="PROSITE" id="PS00059">
    <property type="entry name" value="ADH_ZINC"/>
    <property type="match status" value="1"/>
</dbReference>
<gene>
    <name evidence="8" type="ORF">ASAP_3064</name>
</gene>
<evidence type="ECO:0000256" key="1">
    <source>
        <dbReference type="ARBA" id="ARBA00001947"/>
    </source>
</evidence>
<dbReference type="InterPro" id="IPR020843">
    <property type="entry name" value="ER"/>
</dbReference>
<comment type="caution">
    <text evidence="8">The sequence shown here is derived from an EMBL/GenBank/DDBJ whole genome shotgun (WGS) entry which is preliminary data.</text>
</comment>
<dbReference type="Proteomes" id="UP000027583">
    <property type="component" value="Unassembled WGS sequence"/>
</dbReference>
<dbReference type="EMBL" id="CBLX010000027">
    <property type="protein sequence ID" value="CDG41109.1"/>
    <property type="molecule type" value="Genomic_DNA"/>
</dbReference>
<dbReference type="eggNOG" id="COG1063">
    <property type="taxonomic scope" value="Bacteria"/>
</dbReference>
<evidence type="ECO:0000256" key="2">
    <source>
        <dbReference type="ARBA" id="ARBA00008072"/>
    </source>
</evidence>
<accession>A0A060QIV5</accession>
<evidence type="ECO:0000256" key="5">
    <source>
        <dbReference type="ARBA" id="ARBA00023002"/>
    </source>
</evidence>
<dbReference type="AlphaFoldDB" id="A0A060QIV5"/>
<comment type="similarity">
    <text evidence="2 6">Belongs to the zinc-containing alcohol dehydrogenase family.</text>
</comment>
<name>A0A060QIV5_9PROT</name>
<evidence type="ECO:0000256" key="3">
    <source>
        <dbReference type="ARBA" id="ARBA00022723"/>
    </source>
</evidence>
<proteinExistence type="inferred from homology"/>
<dbReference type="SUPFAM" id="SSF50129">
    <property type="entry name" value="GroES-like"/>
    <property type="match status" value="1"/>
</dbReference>
<dbReference type="GO" id="GO:0008270">
    <property type="term" value="F:zinc ion binding"/>
    <property type="evidence" value="ECO:0007669"/>
    <property type="project" value="InterPro"/>
</dbReference>
<sequence length="340" mass="36328">MSQALIIHAPHDLRLETFETQPLQAGEVMVRVEAGGICGSDLHYYHHGGFGAVRIRHKMVLGHEVAGRIAQKAPDVQGLEIGDVVAVNPGLACGHCAMCLAGLCNHCTDMRFYGSAMRDPHVDGAFRRDLVCKAVQCVRGHHKSPADLALAEPFAVALHAVRRAGALLGKKVLITGAGPIGTLVAVAARLNGARRVIVTDILSEPLAIAHKAGAVEVINGREEPDALATIKGQVDVMIECSGNEQALRNGIDLMSPCGTIVQLGLGDDVTLPQSRIVTGELNWVGSFRFREEFALAVELIDSGRADLSALVTHRFALERAQEAFDLASNRKEAMKVLLTL</sequence>
<organism evidence="8 9">
    <name type="scientific">Asaia bogorensis</name>
    <dbReference type="NCBI Taxonomy" id="91915"/>
    <lineage>
        <taxon>Bacteria</taxon>
        <taxon>Pseudomonadati</taxon>
        <taxon>Pseudomonadota</taxon>
        <taxon>Alphaproteobacteria</taxon>
        <taxon>Acetobacterales</taxon>
        <taxon>Acetobacteraceae</taxon>
        <taxon>Asaia</taxon>
    </lineage>
</organism>
<dbReference type="EC" id="1.1.1.264" evidence="8"/>
<evidence type="ECO:0000259" key="7">
    <source>
        <dbReference type="SMART" id="SM00829"/>
    </source>
</evidence>
<keyword evidence="5 8" id="KW-0560">Oxidoreductase</keyword>
<reference evidence="8 9" key="2">
    <citation type="journal article" date="2014" name="PLoS ONE">
        <title>Evolution of mitochondria reconstructed from the energy metabolism of living bacteria.</title>
        <authorList>
            <person name="Degli Esposti M."/>
            <person name="Chouaia B."/>
            <person name="Comandatore F."/>
            <person name="Crotti E."/>
            <person name="Sassera D."/>
            <person name="Lievens P.M."/>
            <person name="Daffonchio D."/>
            <person name="Bandi C."/>
        </authorList>
    </citation>
    <scope>NUCLEOTIDE SEQUENCE [LARGE SCALE GENOMIC DNA]</scope>
    <source>
        <strain evidence="8 9">SF2.1</strain>
    </source>
</reference>
<dbReference type="RefSeq" id="WP_023979981.1">
    <property type="nucleotide sequence ID" value="NZ_CBLX010000027.1"/>
</dbReference>
<dbReference type="PANTHER" id="PTHR43161:SF9">
    <property type="entry name" value="SORBITOL DEHYDROGENASE"/>
    <property type="match status" value="1"/>
</dbReference>
<evidence type="ECO:0000256" key="6">
    <source>
        <dbReference type="RuleBase" id="RU361277"/>
    </source>
</evidence>
<dbReference type="InterPro" id="IPR002328">
    <property type="entry name" value="ADH_Zn_CS"/>
</dbReference>
<comment type="cofactor">
    <cofactor evidence="1 6">
        <name>Zn(2+)</name>
        <dbReference type="ChEBI" id="CHEBI:29105"/>
    </cofactor>
</comment>